<feature type="domain" description="Carboxylesterase type B" evidence="4">
    <location>
        <begin position="121"/>
        <end position="603"/>
    </location>
</feature>
<dbReference type="GO" id="GO:0016787">
    <property type="term" value="F:hydrolase activity"/>
    <property type="evidence" value="ECO:0007669"/>
    <property type="project" value="UniProtKB-KW"/>
</dbReference>
<reference evidence="5 6" key="1">
    <citation type="journal article" name="Sci. Rep.">
        <title>Telomere-to-telomere assembled and centromere annotated genomes of the two main subspecies of the button mushroom Agaricus bisporus reveal especially polymorphic chromosome ends.</title>
        <authorList>
            <person name="Sonnenberg A.S.M."/>
            <person name="Sedaghat-Telgerd N."/>
            <person name="Lavrijssen B."/>
            <person name="Ohm R.A."/>
            <person name="Hendrickx P.M."/>
            <person name="Scholtmeijer K."/>
            <person name="Baars J.J.P."/>
            <person name="van Peer A."/>
        </authorList>
    </citation>
    <scope>NUCLEOTIDE SEQUENCE [LARGE SCALE GENOMIC DNA]</scope>
    <source>
        <strain evidence="5 6">H119_p4</strain>
    </source>
</reference>
<dbReference type="AlphaFoldDB" id="A0A8H7F1H7"/>
<name>A0A8H7F1H7_AGABI</name>
<keyword evidence="2 3" id="KW-0378">Hydrolase</keyword>
<comment type="similarity">
    <text evidence="1 3">Belongs to the type-B carboxylesterase/lipase family.</text>
</comment>
<dbReference type="InterPro" id="IPR029058">
    <property type="entry name" value="AB_hydrolase_fold"/>
</dbReference>
<evidence type="ECO:0000259" key="4">
    <source>
        <dbReference type="Pfam" id="PF00135"/>
    </source>
</evidence>
<dbReference type="InterPro" id="IPR050309">
    <property type="entry name" value="Type-B_Carboxylest/Lipase"/>
</dbReference>
<dbReference type="EC" id="3.1.1.-" evidence="3"/>
<evidence type="ECO:0000256" key="3">
    <source>
        <dbReference type="RuleBase" id="RU361235"/>
    </source>
</evidence>
<evidence type="ECO:0000256" key="1">
    <source>
        <dbReference type="ARBA" id="ARBA00005964"/>
    </source>
</evidence>
<protein>
    <recommendedName>
        <fullName evidence="3">Carboxylic ester hydrolase</fullName>
        <ecNumber evidence="3">3.1.1.-</ecNumber>
    </recommendedName>
</protein>
<evidence type="ECO:0000313" key="5">
    <source>
        <dbReference type="EMBL" id="KAF7773163.1"/>
    </source>
</evidence>
<dbReference type="SUPFAM" id="SSF53474">
    <property type="entry name" value="alpha/beta-Hydrolases"/>
    <property type="match status" value="1"/>
</dbReference>
<comment type="caution">
    <text evidence="5">The sequence shown here is derived from an EMBL/GenBank/DDBJ whole genome shotgun (WGS) entry which is preliminary data.</text>
</comment>
<gene>
    <name evidence="5" type="ORF">Agabi119p4_5330</name>
</gene>
<dbReference type="Proteomes" id="UP000629468">
    <property type="component" value="Unassembled WGS sequence"/>
</dbReference>
<organism evidence="5 6">
    <name type="scientific">Agaricus bisporus var. burnettii</name>
    <dbReference type="NCBI Taxonomy" id="192524"/>
    <lineage>
        <taxon>Eukaryota</taxon>
        <taxon>Fungi</taxon>
        <taxon>Dikarya</taxon>
        <taxon>Basidiomycota</taxon>
        <taxon>Agaricomycotina</taxon>
        <taxon>Agaricomycetes</taxon>
        <taxon>Agaricomycetidae</taxon>
        <taxon>Agaricales</taxon>
        <taxon>Agaricineae</taxon>
        <taxon>Agaricaceae</taxon>
        <taxon>Agaricus</taxon>
    </lineage>
</organism>
<evidence type="ECO:0000313" key="6">
    <source>
        <dbReference type="Proteomes" id="UP000629468"/>
    </source>
</evidence>
<dbReference type="Pfam" id="PF00135">
    <property type="entry name" value="COesterase"/>
    <property type="match status" value="1"/>
</dbReference>
<dbReference type="PANTHER" id="PTHR11559">
    <property type="entry name" value="CARBOXYLESTERASE"/>
    <property type="match status" value="1"/>
</dbReference>
<dbReference type="PROSITE" id="PS00122">
    <property type="entry name" value="CARBOXYLESTERASE_B_1"/>
    <property type="match status" value="1"/>
</dbReference>
<dbReference type="InterPro" id="IPR019826">
    <property type="entry name" value="Carboxylesterase_B_AS"/>
</dbReference>
<sequence length="640" mass="70006">MRTRANYVLTRLYFASYDRWSSEASSYLTSAATWMLKSEDLKPTNDDTSSFSPGASRNIMIRHRSALKAGKHQEKVTVHSQKAEPSWLSTNKQRISMLLILAACAAFLQYHFTVSIKNDAAVVDLGYAKYLGNQTTTWPNVVSYLGLPYAEPPVGNQRFRSPLPLNMTRVADEATGQIIDARSYPEFCIQGKLGRGDHGGAGSEDCLKVNVYTPVGVKSNAKLPVLVYIHGGGYVFGNPANWPFEHWIQQSPNVVIVSVYYRLDSLGFLATPEFADGSVGDFNAGFWDQIEALRWVQKHIGKFGGDPTKVTINGESAGGSSIELHLVARSGKEKLFRGAIAQSVFRTPLPTPQQQEPLFSALATQVGCRSANVTDTMACLRSASISALAIAQDNVTEALSGYHAFRPVIDKNVFVDFPTRLIASGAFKNVPLIVGATSNETLANGADIASAARSFFPSLTDDGVQAIEEAYPISSFASEELRQETATGDISVRCARSILASAWDAAHVDVWTYRYNQPDGTSHSPAAAHAAENYMMFRGTHTGVNGTTTFFALNPSEVTFSEELIAYWLSFVRELDPNSHKLARSPIWGQYTSEKRNRIVLNAASDRSNVIKIGGSHVELGDDELERCRVAASLVEQMQN</sequence>
<dbReference type="Gene3D" id="3.40.50.1820">
    <property type="entry name" value="alpha/beta hydrolase"/>
    <property type="match status" value="1"/>
</dbReference>
<dbReference type="InterPro" id="IPR002018">
    <property type="entry name" value="CarbesteraseB"/>
</dbReference>
<accession>A0A8H7F1H7</accession>
<dbReference type="EMBL" id="JABXXO010000007">
    <property type="protein sequence ID" value="KAF7773163.1"/>
    <property type="molecule type" value="Genomic_DNA"/>
</dbReference>
<proteinExistence type="inferred from homology"/>
<evidence type="ECO:0000256" key="2">
    <source>
        <dbReference type="ARBA" id="ARBA00022801"/>
    </source>
</evidence>